<dbReference type="SMART" id="SM01009">
    <property type="entry name" value="AlkA_N"/>
    <property type="match status" value="1"/>
</dbReference>
<dbReference type="Gene3D" id="3.30.310.20">
    <property type="entry name" value="DNA-3-methyladenine glycosylase AlkA, N-terminal domain"/>
    <property type="match status" value="1"/>
</dbReference>
<dbReference type="Proteomes" id="UP000325787">
    <property type="component" value="Chromosome"/>
</dbReference>
<keyword evidence="5" id="KW-0010">Activator</keyword>
<dbReference type="Gene3D" id="1.10.10.60">
    <property type="entry name" value="Homeodomain-like"/>
    <property type="match status" value="1"/>
</dbReference>
<accession>A0A5Q0H472</accession>
<reference evidence="9" key="1">
    <citation type="journal article" date="2021" name="Curr. Microbiol.">
        <title>Complete genome of nocamycin-producing strain Saccharothrix syringae NRRL B-16468 reveals the biosynthetic potential for secondary metabolites.</title>
        <authorList>
            <person name="Mo X."/>
            <person name="Yang S."/>
        </authorList>
    </citation>
    <scope>NUCLEOTIDE SEQUENCE [LARGE SCALE GENOMIC DNA]</scope>
    <source>
        <strain evidence="9">ATCC 51364 / DSM 43886 / JCM 6844 / KCTC 9398 / NBRC 14523 / NRRL B-16468 / INA 2240</strain>
    </source>
</reference>
<dbReference type="SMART" id="SM00342">
    <property type="entry name" value="HTH_ARAC"/>
    <property type="match status" value="1"/>
</dbReference>
<dbReference type="InterPro" id="IPR037046">
    <property type="entry name" value="AlkA_N_sf"/>
</dbReference>
<keyword evidence="4" id="KW-0238">DNA-binding</keyword>
<dbReference type="GO" id="GO:0008168">
    <property type="term" value="F:methyltransferase activity"/>
    <property type="evidence" value="ECO:0007669"/>
    <property type="project" value="UniProtKB-KW"/>
</dbReference>
<evidence type="ECO:0000259" key="7">
    <source>
        <dbReference type="PROSITE" id="PS01124"/>
    </source>
</evidence>
<dbReference type="InterPro" id="IPR050204">
    <property type="entry name" value="AraC_XylS_family_regulators"/>
</dbReference>
<dbReference type="InterPro" id="IPR009057">
    <property type="entry name" value="Homeodomain-like_sf"/>
</dbReference>
<dbReference type="Pfam" id="PF06029">
    <property type="entry name" value="AlkA_N"/>
    <property type="match status" value="1"/>
</dbReference>
<gene>
    <name evidence="8" type="ORF">EKG83_27795</name>
</gene>
<sequence length="310" mass="33308">MTTYSAVVTTGIYCRPGCGAKPKAENVRTFTLPAAAEANGFRACLRCRPYRVAGPLPDAPELVCAAVQHIIGGALDEGTEVELATRLGVSARHLRRLFHTHLGATPDQFARSRRAHFARRLLDDTDLTVAEIAFASGFGSLRQFNRAMREVFREAPTVLRARRRKADRVVLDGGLTVRVPVVPGYDWAVVLDQLRKRAIPGVETVVGGVYRRTVSLDGSPGVLEVWRGGPDHLLLRAHLPYWEGVIHVVERAARVVGADTGTAGAWAPFEAAVVATHDDPGALVAEYGVPVPGLGHGLTHLFPSADAVPG</sequence>
<evidence type="ECO:0000256" key="4">
    <source>
        <dbReference type="ARBA" id="ARBA00023125"/>
    </source>
</evidence>
<dbReference type="GO" id="GO:0043565">
    <property type="term" value="F:sequence-specific DNA binding"/>
    <property type="evidence" value="ECO:0007669"/>
    <property type="project" value="InterPro"/>
</dbReference>
<evidence type="ECO:0000256" key="1">
    <source>
        <dbReference type="ARBA" id="ARBA00001947"/>
    </source>
</evidence>
<dbReference type="RefSeq" id="WP_051764806.1">
    <property type="nucleotide sequence ID" value="NZ_CP034550.1"/>
</dbReference>
<keyword evidence="3" id="KW-0805">Transcription regulation</keyword>
<comment type="cofactor">
    <cofactor evidence="1">
        <name>Zn(2+)</name>
        <dbReference type="ChEBI" id="CHEBI:29105"/>
    </cofactor>
</comment>
<keyword evidence="6" id="KW-0804">Transcription</keyword>
<evidence type="ECO:0000256" key="5">
    <source>
        <dbReference type="ARBA" id="ARBA00023159"/>
    </source>
</evidence>
<keyword evidence="9" id="KW-1185">Reference proteome</keyword>
<dbReference type="PANTHER" id="PTHR46796:SF6">
    <property type="entry name" value="ARAC SUBFAMILY"/>
    <property type="match status" value="1"/>
</dbReference>
<dbReference type="Pfam" id="PF12833">
    <property type="entry name" value="HTH_18"/>
    <property type="match status" value="1"/>
</dbReference>
<dbReference type="Gene3D" id="3.40.10.10">
    <property type="entry name" value="DNA Methylphosphotriester Repair Domain"/>
    <property type="match status" value="1"/>
</dbReference>
<evidence type="ECO:0000313" key="8">
    <source>
        <dbReference type="EMBL" id="QFZ20694.1"/>
    </source>
</evidence>
<dbReference type="Pfam" id="PF02805">
    <property type="entry name" value="Ada_Zn_binding"/>
    <property type="match status" value="1"/>
</dbReference>
<dbReference type="PANTHER" id="PTHR46796">
    <property type="entry name" value="HTH-TYPE TRANSCRIPTIONAL ACTIVATOR RHAS-RELATED"/>
    <property type="match status" value="1"/>
</dbReference>
<organism evidence="8 9">
    <name type="scientific">Saccharothrix syringae</name>
    <name type="common">Nocardiopsis syringae</name>
    <dbReference type="NCBI Taxonomy" id="103733"/>
    <lineage>
        <taxon>Bacteria</taxon>
        <taxon>Bacillati</taxon>
        <taxon>Actinomycetota</taxon>
        <taxon>Actinomycetes</taxon>
        <taxon>Pseudonocardiales</taxon>
        <taxon>Pseudonocardiaceae</taxon>
        <taxon>Saccharothrix</taxon>
    </lineage>
</organism>
<evidence type="ECO:0000256" key="3">
    <source>
        <dbReference type="ARBA" id="ARBA00023015"/>
    </source>
</evidence>
<dbReference type="InterPro" id="IPR004026">
    <property type="entry name" value="Ada_DNA_repair_Zn-bd"/>
</dbReference>
<dbReference type="GO" id="GO:0003700">
    <property type="term" value="F:DNA-binding transcription factor activity"/>
    <property type="evidence" value="ECO:0007669"/>
    <property type="project" value="InterPro"/>
</dbReference>
<dbReference type="PROSITE" id="PS01124">
    <property type="entry name" value="HTH_ARAC_FAMILY_2"/>
    <property type="match status" value="1"/>
</dbReference>
<dbReference type="SUPFAM" id="SSF57884">
    <property type="entry name" value="Ada DNA repair protein, N-terminal domain (N-Ada 10)"/>
    <property type="match status" value="1"/>
</dbReference>
<evidence type="ECO:0000313" key="9">
    <source>
        <dbReference type="Proteomes" id="UP000325787"/>
    </source>
</evidence>
<protein>
    <submittedName>
        <fullName evidence="8">DNA-3-methyladenine glycosylase 2 family protein</fullName>
    </submittedName>
</protein>
<dbReference type="SUPFAM" id="SSF46689">
    <property type="entry name" value="Homeodomain-like"/>
    <property type="match status" value="1"/>
</dbReference>
<dbReference type="InterPro" id="IPR018060">
    <property type="entry name" value="HTH_AraC"/>
</dbReference>
<dbReference type="EMBL" id="CP034550">
    <property type="protein sequence ID" value="QFZ20694.1"/>
    <property type="molecule type" value="Genomic_DNA"/>
</dbReference>
<feature type="domain" description="HTH araC/xylS-type" evidence="7">
    <location>
        <begin position="82"/>
        <end position="162"/>
    </location>
</feature>
<evidence type="ECO:0000256" key="6">
    <source>
        <dbReference type="ARBA" id="ARBA00023163"/>
    </source>
</evidence>
<dbReference type="InterPro" id="IPR010316">
    <property type="entry name" value="AlkA_N"/>
</dbReference>
<dbReference type="GO" id="GO:0008270">
    <property type="term" value="F:zinc ion binding"/>
    <property type="evidence" value="ECO:0007669"/>
    <property type="project" value="InterPro"/>
</dbReference>
<dbReference type="AlphaFoldDB" id="A0A5Q0H472"/>
<dbReference type="KEGG" id="ssyi:EKG83_27795"/>
<dbReference type="OrthoDB" id="9811249at2"/>
<keyword evidence="2" id="KW-0808">Transferase</keyword>
<dbReference type="GO" id="GO:0006281">
    <property type="term" value="P:DNA repair"/>
    <property type="evidence" value="ECO:0007669"/>
    <property type="project" value="InterPro"/>
</dbReference>
<evidence type="ECO:0000256" key="2">
    <source>
        <dbReference type="ARBA" id="ARBA00022603"/>
    </source>
</evidence>
<dbReference type="SUPFAM" id="SSF55945">
    <property type="entry name" value="TATA-box binding protein-like"/>
    <property type="match status" value="1"/>
</dbReference>
<dbReference type="InterPro" id="IPR035451">
    <property type="entry name" value="Ada-like_dom_sf"/>
</dbReference>
<dbReference type="GO" id="GO:0032259">
    <property type="term" value="P:methylation"/>
    <property type="evidence" value="ECO:0007669"/>
    <property type="project" value="UniProtKB-KW"/>
</dbReference>
<keyword evidence="2" id="KW-0489">Methyltransferase</keyword>
<proteinExistence type="predicted"/>
<name>A0A5Q0H472_SACSY</name>